<feature type="repeat" description="PPR" evidence="2">
    <location>
        <begin position="511"/>
        <end position="545"/>
    </location>
</feature>
<protein>
    <recommendedName>
        <fullName evidence="3">DYW domain-containing protein</fullName>
    </recommendedName>
</protein>
<feature type="repeat" description="PPR" evidence="2">
    <location>
        <begin position="410"/>
        <end position="444"/>
    </location>
</feature>
<feature type="repeat" description="PPR" evidence="2">
    <location>
        <begin position="445"/>
        <end position="479"/>
    </location>
</feature>
<dbReference type="GO" id="GO:0048731">
    <property type="term" value="P:system development"/>
    <property type="evidence" value="ECO:0007669"/>
    <property type="project" value="UniProtKB-ARBA"/>
</dbReference>
<dbReference type="InterPro" id="IPR002885">
    <property type="entry name" value="PPR_rpt"/>
</dbReference>
<organism evidence="4 5">
    <name type="scientific">Ceratopteris richardii</name>
    <name type="common">Triangle waterfern</name>
    <dbReference type="NCBI Taxonomy" id="49495"/>
    <lineage>
        <taxon>Eukaryota</taxon>
        <taxon>Viridiplantae</taxon>
        <taxon>Streptophyta</taxon>
        <taxon>Embryophyta</taxon>
        <taxon>Tracheophyta</taxon>
        <taxon>Polypodiopsida</taxon>
        <taxon>Polypodiidae</taxon>
        <taxon>Polypodiales</taxon>
        <taxon>Pteridineae</taxon>
        <taxon>Pteridaceae</taxon>
        <taxon>Parkerioideae</taxon>
        <taxon>Ceratopteris</taxon>
    </lineage>
</organism>
<dbReference type="Pfam" id="PF14432">
    <property type="entry name" value="DYW_deaminase"/>
    <property type="match status" value="1"/>
</dbReference>
<feature type="repeat" description="PPR" evidence="2">
    <location>
        <begin position="309"/>
        <end position="343"/>
    </location>
</feature>
<dbReference type="InterPro" id="IPR046960">
    <property type="entry name" value="PPR_At4g14850-like_plant"/>
</dbReference>
<dbReference type="NCBIfam" id="TIGR00756">
    <property type="entry name" value="PPR"/>
    <property type="match status" value="5"/>
</dbReference>
<comment type="caution">
    <text evidence="4">The sequence shown here is derived from an EMBL/GenBank/DDBJ whole genome shotgun (WGS) entry which is preliminary data.</text>
</comment>
<dbReference type="PROSITE" id="PS51375">
    <property type="entry name" value="PPR"/>
    <property type="match status" value="8"/>
</dbReference>
<keyword evidence="5" id="KW-1185">Reference proteome</keyword>
<proteinExistence type="predicted"/>
<dbReference type="GO" id="GO:0003723">
    <property type="term" value="F:RNA binding"/>
    <property type="evidence" value="ECO:0007669"/>
    <property type="project" value="InterPro"/>
</dbReference>
<dbReference type="Pfam" id="PF01535">
    <property type="entry name" value="PPR"/>
    <property type="match status" value="8"/>
</dbReference>
<feature type="repeat" description="PPR" evidence="2">
    <location>
        <begin position="612"/>
        <end position="646"/>
    </location>
</feature>
<feature type="repeat" description="PPR" evidence="2">
    <location>
        <begin position="208"/>
        <end position="242"/>
    </location>
</feature>
<dbReference type="FunFam" id="1.25.40.10:FF:000158">
    <property type="entry name" value="pentatricopeptide repeat-containing protein At2g33680"/>
    <property type="match status" value="1"/>
</dbReference>
<sequence length="1309" mass="145348">MGVETRCSLHMLDTENTTGLLSRGLLLKHPPSAGPGILTGCEHNNAPGLSPRVQRLKYEIKHDHIHQKCIEYGRSDESSPTIWILQDSFGSEEGRNIGVSDLAAMQVDDSKDDGLNGAKSFDFLGVGDISSVAHNTQECFTTIESYMFLTQKCRRERNSQLSEQIYVFLCGMGLDVNEALGNHIVPMLVDCEALPLAFQLFKRLTMVSEHAWTSLILGLANDGQLQSALDFYQSMQDEYVQPSSHTLVTLLKVCAGLNAVNKGRSFHTDITLRGLETDIFVCNTLIHMYAEFNMPLEAKLVFDKLPCRTVVTWNAMIAAFAENGLYSEALRLSDSMEKEGLSPDVFTYSCSVKICSSTGDLEKGRELHEKVNCCEFKTDIFLGNSFIGMYAKCGSLSEAREVFDSLPKHDIVSWSALIGGYSEHGPYQEALECLEEMQLQGFLPDTVAYASALRACANGGFIEKGLELHDELVKKGNEGNPFLGNNLVGLYARCGSFSDAFKVIHMHSACDITAWNALITGLTEHAHFQQAIDCFKDIWRHCVSPDNITFACGLKACSGVGRVHEGFELHMHITSRGLEQDTLIGNTLVGIYSRNGLIPEALHTFDCLFNKDVVSWNALIAGYVEQDMVNEALQCLEQMQVEGILPDVATYVSMIKACSDIGLDDFGVRLHLQVSQIGLNKDLTIGNALINMYAKFGALSQAQRVFDELPVHDPISWSALISGYGELGFVDGALVTYMKSQEESVSFDCAIYASLIKTFHSLECFDMCKGIYMEITKRGMNNDVVNNALVDVYAKSGLIVDAQHVFEELLTPNVISWTSLMAGYIEYGYYKEALRKFDQMESKGIFPNGITYACILKACGNLRDIYRGREVHMETTKRGIDADQGVSNTLINMYARCGVSEDAHDIFDNLLLRDDVSWSALISGHSDVGNHKEVIESLDCMELCVSPSAFVYASAVKSCGSIGAIERGQGIAQQLYKKGLDKDLLAINSLIGMYSSFGLILEAQKIFYSLPSLDASIWSSMIQGYGMNHEGGMAVQCFEDMQKQKVKADAITFTCLLNSCSHTSLISKGFEYFRCMREVYNVIPREDHYTCVVDLLARSGKLLAAEYFTEMMCPSSEGAWLTLLIACRTCGEVDLGIRCFEQLVTLNARSAAWYAIMVDIYEDDGQFDDATRLEDLRKHLGAKKKRASATIEINKKIYEFFVGDNPDNETAFMLESLNSRLQKNGLMDNSDLEKETPTHEHAEKLAIAFGLLNTPQGVTLRVTKNLRMCDDCHHASKVMSKVERREIILRDNCCIHHFKDGVCSCGDSF</sequence>
<evidence type="ECO:0000256" key="2">
    <source>
        <dbReference type="PROSITE-ProRule" id="PRU00708"/>
    </source>
</evidence>
<dbReference type="InterPro" id="IPR032867">
    <property type="entry name" value="DYW_dom"/>
</dbReference>
<dbReference type="PANTHER" id="PTHR47926:SF382">
    <property type="entry name" value="PENTACOTRIPEPTIDE-REPEAT REGION OF PRORP DOMAIN-CONTAINING PROTEIN"/>
    <property type="match status" value="1"/>
</dbReference>
<dbReference type="FunFam" id="1.25.40.10:FF:000381">
    <property type="entry name" value="Pentatricopeptide repeat-containing protein"/>
    <property type="match status" value="1"/>
</dbReference>
<dbReference type="GO" id="GO:0009451">
    <property type="term" value="P:RNA modification"/>
    <property type="evidence" value="ECO:0007669"/>
    <property type="project" value="InterPro"/>
</dbReference>
<gene>
    <name evidence="4" type="ORF">KP509_20G040700</name>
</gene>
<dbReference type="OrthoDB" id="185373at2759"/>
<dbReference type="EMBL" id="CM035425">
    <property type="protein sequence ID" value="KAH7331566.1"/>
    <property type="molecule type" value="Genomic_DNA"/>
</dbReference>
<dbReference type="InterPro" id="IPR011990">
    <property type="entry name" value="TPR-like_helical_dom_sf"/>
</dbReference>
<evidence type="ECO:0000259" key="3">
    <source>
        <dbReference type="Pfam" id="PF14432"/>
    </source>
</evidence>
<dbReference type="GO" id="GO:0008270">
    <property type="term" value="F:zinc ion binding"/>
    <property type="evidence" value="ECO:0007669"/>
    <property type="project" value="InterPro"/>
</dbReference>
<dbReference type="PANTHER" id="PTHR47926">
    <property type="entry name" value="PENTATRICOPEPTIDE REPEAT-CONTAINING PROTEIN"/>
    <property type="match status" value="1"/>
</dbReference>
<feature type="repeat" description="PPR" evidence="2">
    <location>
        <begin position="1014"/>
        <end position="1048"/>
    </location>
</feature>
<name>A0A8T2SEL9_CERRI</name>
<evidence type="ECO:0000256" key="1">
    <source>
        <dbReference type="ARBA" id="ARBA00022737"/>
    </source>
</evidence>
<dbReference type="Gene3D" id="1.25.40.10">
    <property type="entry name" value="Tetratricopeptide repeat domain"/>
    <property type="match status" value="7"/>
</dbReference>
<evidence type="ECO:0000313" key="4">
    <source>
        <dbReference type="EMBL" id="KAH7331566.1"/>
    </source>
</evidence>
<dbReference type="Proteomes" id="UP000825935">
    <property type="component" value="Chromosome 20"/>
</dbReference>
<feature type="repeat" description="PPR" evidence="2">
    <location>
        <begin position="813"/>
        <end position="847"/>
    </location>
</feature>
<feature type="domain" description="DYW" evidence="3">
    <location>
        <begin position="1227"/>
        <end position="1308"/>
    </location>
</feature>
<dbReference type="FunFam" id="1.25.40.10:FF:000344">
    <property type="entry name" value="Pentatricopeptide repeat-containing protein"/>
    <property type="match status" value="1"/>
</dbReference>
<dbReference type="Pfam" id="PF13041">
    <property type="entry name" value="PPR_2"/>
    <property type="match status" value="6"/>
</dbReference>
<accession>A0A8T2SEL9</accession>
<evidence type="ECO:0000313" key="5">
    <source>
        <dbReference type="Proteomes" id="UP000825935"/>
    </source>
</evidence>
<keyword evidence="1" id="KW-0677">Repeat</keyword>
<reference evidence="4" key="1">
    <citation type="submission" date="2021-08" db="EMBL/GenBank/DDBJ databases">
        <title>WGS assembly of Ceratopteris richardii.</title>
        <authorList>
            <person name="Marchant D.B."/>
            <person name="Chen G."/>
            <person name="Jenkins J."/>
            <person name="Shu S."/>
            <person name="Leebens-Mack J."/>
            <person name="Grimwood J."/>
            <person name="Schmutz J."/>
            <person name="Soltis P."/>
            <person name="Soltis D."/>
            <person name="Chen Z.-H."/>
        </authorList>
    </citation>
    <scope>NUCLEOTIDE SEQUENCE</scope>
    <source>
        <strain evidence="4">Whitten #5841</strain>
        <tissue evidence="4">Leaf</tissue>
    </source>
</reference>